<sequence>MLTTSDFKPAFWLRNPHAQTLFASQVRALPPLAVEPERLELDDGDFIDLSWLPEADLAEDAPLVLVLHGLNGSLESKYARGLLRQVAAHGARGVLMHFRGAAGPNRLSRSYHSGETGDVGLVLERLRARYPRAPIGAAGYSLGGNVLLKYLGEQGSDSPLSCAVAVSVPYDLETCAYAVQKGFSRLYQTHLINGMREIVEAKVRDGIIERPLPDLRGLRDFPSFDNAITAPLNGFANAMDYYARSSSRSFLKRIRTPTLVLHARDDPFMAPEVVPSADELSDTIRFELSEHGGHVGFVSAGRFGAPVYWLEERIPSYFRGRLPGFEPVAEDSPVGEAG</sequence>
<evidence type="ECO:0000256" key="2">
    <source>
        <dbReference type="ARBA" id="ARBA00022487"/>
    </source>
</evidence>
<dbReference type="SUPFAM" id="SSF53474">
    <property type="entry name" value="alpha/beta-Hydrolases"/>
    <property type="match status" value="1"/>
</dbReference>
<evidence type="ECO:0000259" key="5">
    <source>
        <dbReference type="Pfam" id="PF00561"/>
    </source>
</evidence>
<dbReference type="GO" id="GO:0047372">
    <property type="term" value="F:monoacylglycerol lipase activity"/>
    <property type="evidence" value="ECO:0007669"/>
    <property type="project" value="TreeGrafter"/>
</dbReference>
<evidence type="ECO:0000256" key="1">
    <source>
        <dbReference type="ARBA" id="ARBA00010884"/>
    </source>
</evidence>
<reference evidence="6 7" key="1">
    <citation type="submission" date="2013-03" db="EMBL/GenBank/DDBJ databases">
        <title>Salinisphaera hydrothermalis C41B8 Genome Sequencing.</title>
        <authorList>
            <person name="Li C."/>
            <person name="Lai Q."/>
            <person name="Shao Z."/>
        </authorList>
    </citation>
    <scope>NUCLEOTIDE SEQUENCE [LARGE SCALE GENOMIC DNA]</scope>
    <source>
        <strain evidence="6 7">C41B8</strain>
    </source>
</reference>
<dbReference type="InterPro" id="IPR012020">
    <property type="entry name" value="ABHD4"/>
</dbReference>
<dbReference type="InterPro" id="IPR000073">
    <property type="entry name" value="AB_hydrolase_1"/>
</dbReference>
<keyword evidence="7" id="KW-1185">Reference proteome</keyword>
<keyword evidence="2" id="KW-0719">Serine esterase</keyword>
<feature type="domain" description="AB hydrolase-1" evidence="5">
    <location>
        <begin position="62"/>
        <end position="298"/>
    </location>
</feature>
<comment type="similarity">
    <text evidence="1">Belongs to the AB hydrolase superfamily. AB hydrolase 4 family.</text>
</comment>
<dbReference type="GO" id="GO:0034338">
    <property type="term" value="F:short-chain carboxylesterase activity"/>
    <property type="evidence" value="ECO:0007669"/>
    <property type="project" value="TreeGrafter"/>
</dbReference>
<dbReference type="STRING" id="1304275.C41B8_09571"/>
<feature type="active site" description="Charge relay system" evidence="4">
    <location>
        <position position="266"/>
    </location>
</feature>
<dbReference type="EMBL" id="APNK01000012">
    <property type="protein sequence ID" value="KEZ77439.1"/>
    <property type="molecule type" value="Genomic_DNA"/>
</dbReference>
<organism evidence="6 7">
    <name type="scientific">Salinisphaera hydrothermalis (strain C41B8)</name>
    <dbReference type="NCBI Taxonomy" id="1304275"/>
    <lineage>
        <taxon>Bacteria</taxon>
        <taxon>Pseudomonadati</taxon>
        <taxon>Pseudomonadota</taxon>
        <taxon>Gammaproteobacteria</taxon>
        <taxon>Salinisphaerales</taxon>
        <taxon>Salinisphaeraceae</taxon>
        <taxon>Salinisphaera</taxon>
    </lineage>
</organism>
<protein>
    <submittedName>
        <fullName evidence="6">Alpha/beta hydrolase fold protein</fullName>
    </submittedName>
</protein>
<dbReference type="NCBIfam" id="NF008218">
    <property type="entry name" value="PRK10985.1"/>
    <property type="match status" value="1"/>
</dbReference>
<evidence type="ECO:0000313" key="7">
    <source>
        <dbReference type="Proteomes" id="UP000028302"/>
    </source>
</evidence>
<dbReference type="OrthoDB" id="332676at2"/>
<dbReference type="PATRIC" id="fig|1304275.5.peg.1950"/>
<name>A0A084IL55_SALHC</name>
<feature type="active site" description="Charge relay system" evidence="4">
    <location>
        <position position="294"/>
    </location>
</feature>
<evidence type="ECO:0000256" key="3">
    <source>
        <dbReference type="ARBA" id="ARBA00022801"/>
    </source>
</evidence>
<dbReference type="InterPro" id="IPR000952">
    <property type="entry name" value="AB_hydrolase_4_CS"/>
</dbReference>
<dbReference type="PANTHER" id="PTHR10794:SF94">
    <property type="entry name" value="ESTERASE YHET-RELATED"/>
    <property type="match status" value="1"/>
</dbReference>
<evidence type="ECO:0000256" key="4">
    <source>
        <dbReference type="PIRSR" id="PIRSR005211-1"/>
    </source>
</evidence>
<dbReference type="InterPro" id="IPR050960">
    <property type="entry name" value="AB_hydrolase_4_sf"/>
</dbReference>
<proteinExistence type="inferred from homology"/>
<dbReference type="AlphaFoldDB" id="A0A084IL55"/>
<dbReference type="RefSeq" id="WP_051883346.1">
    <property type="nucleotide sequence ID" value="NZ_APNK01000012.1"/>
</dbReference>
<dbReference type="Proteomes" id="UP000028302">
    <property type="component" value="Unassembled WGS sequence"/>
</dbReference>
<comment type="caution">
    <text evidence="6">The sequence shown here is derived from an EMBL/GenBank/DDBJ whole genome shotgun (WGS) entry which is preliminary data.</text>
</comment>
<dbReference type="PROSITE" id="PS01133">
    <property type="entry name" value="UPF0017"/>
    <property type="match status" value="1"/>
</dbReference>
<dbReference type="PANTHER" id="PTHR10794">
    <property type="entry name" value="ABHYDROLASE DOMAIN-CONTAINING PROTEIN"/>
    <property type="match status" value="1"/>
</dbReference>
<dbReference type="Pfam" id="PF00561">
    <property type="entry name" value="Abhydrolase_1"/>
    <property type="match status" value="1"/>
</dbReference>
<dbReference type="InterPro" id="IPR029058">
    <property type="entry name" value="AB_hydrolase_fold"/>
</dbReference>
<keyword evidence="3 6" id="KW-0378">Hydrolase</keyword>
<dbReference type="eggNOG" id="COG0429">
    <property type="taxonomic scope" value="Bacteria"/>
</dbReference>
<gene>
    <name evidence="6" type="ORF">C41B8_09571</name>
</gene>
<dbReference type="PIRSF" id="PIRSF005211">
    <property type="entry name" value="Ab_hydro_YheT"/>
    <property type="match status" value="1"/>
</dbReference>
<evidence type="ECO:0000313" key="6">
    <source>
        <dbReference type="EMBL" id="KEZ77439.1"/>
    </source>
</evidence>
<dbReference type="Gene3D" id="3.40.50.1820">
    <property type="entry name" value="alpha/beta hydrolase"/>
    <property type="match status" value="1"/>
</dbReference>
<accession>A0A084IL55</accession>
<feature type="active site" description="Charge relay system" evidence="4">
    <location>
        <position position="141"/>
    </location>
</feature>